<dbReference type="EMBL" id="BMAW01013059">
    <property type="protein sequence ID" value="GFT31689.1"/>
    <property type="molecule type" value="Genomic_DNA"/>
</dbReference>
<reference evidence="2" key="1">
    <citation type="submission" date="2020-08" db="EMBL/GenBank/DDBJ databases">
        <title>Multicomponent nature underlies the extraordinary mechanical properties of spider dragline silk.</title>
        <authorList>
            <person name="Kono N."/>
            <person name="Nakamura H."/>
            <person name="Mori M."/>
            <person name="Yoshida Y."/>
            <person name="Ohtoshi R."/>
            <person name="Malay A.D."/>
            <person name="Moran D.A.P."/>
            <person name="Tomita M."/>
            <person name="Numata K."/>
            <person name="Arakawa K."/>
        </authorList>
    </citation>
    <scope>NUCLEOTIDE SEQUENCE</scope>
</reference>
<gene>
    <name evidence="2" type="ORF">NPIL_357791</name>
</gene>
<keyword evidence="3" id="KW-1185">Reference proteome</keyword>
<evidence type="ECO:0000313" key="2">
    <source>
        <dbReference type="EMBL" id="GFT31689.1"/>
    </source>
</evidence>
<sequence>MRKHSLRQLLQIDNEGGNGFTKRRHNTFVTVSSHTLTTTPPSFATVDTCGNSRKTSVWKGMNGLHFGITACHLRTETEDSGQPPNKGWTEKTSVRGNGL</sequence>
<name>A0A8X6NS19_NEPPI</name>
<dbReference type="Proteomes" id="UP000887013">
    <property type="component" value="Unassembled WGS sequence"/>
</dbReference>
<comment type="caution">
    <text evidence="2">The sequence shown here is derived from an EMBL/GenBank/DDBJ whole genome shotgun (WGS) entry which is preliminary data.</text>
</comment>
<organism evidence="2 3">
    <name type="scientific">Nephila pilipes</name>
    <name type="common">Giant wood spider</name>
    <name type="synonym">Nephila maculata</name>
    <dbReference type="NCBI Taxonomy" id="299642"/>
    <lineage>
        <taxon>Eukaryota</taxon>
        <taxon>Metazoa</taxon>
        <taxon>Ecdysozoa</taxon>
        <taxon>Arthropoda</taxon>
        <taxon>Chelicerata</taxon>
        <taxon>Arachnida</taxon>
        <taxon>Araneae</taxon>
        <taxon>Araneomorphae</taxon>
        <taxon>Entelegynae</taxon>
        <taxon>Araneoidea</taxon>
        <taxon>Nephilidae</taxon>
        <taxon>Nephila</taxon>
    </lineage>
</organism>
<evidence type="ECO:0000256" key="1">
    <source>
        <dbReference type="SAM" id="MobiDB-lite"/>
    </source>
</evidence>
<dbReference type="AlphaFoldDB" id="A0A8X6NS19"/>
<feature type="region of interest" description="Disordered" evidence="1">
    <location>
        <begin position="75"/>
        <end position="99"/>
    </location>
</feature>
<proteinExistence type="predicted"/>
<accession>A0A8X6NS19</accession>
<protein>
    <submittedName>
        <fullName evidence="2">Uncharacterized protein</fullName>
    </submittedName>
</protein>
<evidence type="ECO:0000313" key="3">
    <source>
        <dbReference type="Proteomes" id="UP000887013"/>
    </source>
</evidence>